<proteinExistence type="predicted"/>
<name>A0ABR9SIF6_9BURK</name>
<gene>
    <name evidence="1" type="ORF">IM725_14000</name>
</gene>
<organism evidence="1 2">
    <name type="scientific">Ramlibacter aquaticus</name>
    <dbReference type="NCBI Taxonomy" id="2780094"/>
    <lineage>
        <taxon>Bacteria</taxon>
        <taxon>Pseudomonadati</taxon>
        <taxon>Pseudomonadota</taxon>
        <taxon>Betaproteobacteria</taxon>
        <taxon>Burkholderiales</taxon>
        <taxon>Comamonadaceae</taxon>
        <taxon>Ramlibacter</taxon>
    </lineage>
</organism>
<reference evidence="1 2" key="1">
    <citation type="submission" date="2020-10" db="EMBL/GenBank/DDBJ databases">
        <title>Draft genome of Ramlibacter aquaticus LMG 30558.</title>
        <authorList>
            <person name="Props R."/>
        </authorList>
    </citation>
    <scope>NUCLEOTIDE SEQUENCE [LARGE SCALE GENOMIC DNA]</scope>
    <source>
        <strain evidence="1 2">LMG 30558</strain>
    </source>
</reference>
<sequence>MVILLLPVPQYRQSVTPTADCESAGLMFAFGFAPTGNPIDVTGQGFSLPGVLVSALRDAATCGVYSHLAVFLAGAANAPGVWPVLQACIDSLRGDPSAASLVISGILTADQRRWLESVGCRVFAEPVRAIEALA</sequence>
<protein>
    <submittedName>
        <fullName evidence="1">Uncharacterized protein</fullName>
    </submittedName>
</protein>
<evidence type="ECO:0000313" key="1">
    <source>
        <dbReference type="EMBL" id="MBE7941689.1"/>
    </source>
</evidence>
<keyword evidence="2" id="KW-1185">Reference proteome</keyword>
<evidence type="ECO:0000313" key="2">
    <source>
        <dbReference type="Proteomes" id="UP000715965"/>
    </source>
</evidence>
<dbReference type="EMBL" id="JADDOJ010000059">
    <property type="protein sequence ID" value="MBE7941689.1"/>
    <property type="molecule type" value="Genomic_DNA"/>
</dbReference>
<dbReference type="Proteomes" id="UP000715965">
    <property type="component" value="Unassembled WGS sequence"/>
</dbReference>
<accession>A0ABR9SIF6</accession>
<comment type="caution">
    <text evidence="1">The sequence shown here is derived from an EMBL/GenBank/DDBJ whole genome shotgun (WGS) entry which is preliminary data.</text>
</comment>
<dbReference type="RefSeq" id="WP_193781251.1">
    <property type="nucleotide sequence ID" value="NZ_JADDOJ010000059.1"/>
</dbReference>